<evidence type="ECO:0000256" key="1">
    <source>
        <dbReference type="SAM" id="MobiDB-lite"/>
    </source>
</evidence>
<keyword evidence="2" id="KW-0812">Transmembrane</keyword>
<keyword evidence="2" id="KW-0472">Membrane</keyword>
<gene>
    <name evidence="3" type="ORF">VFPPC_00116</name>
</gene>
<evidence type="ECO:0000313" key="3">
    <source>
        <dbReference type="EMBL" id="OAQ72055.1"/>
    </source>
</evidence>
<dbReference type="OrthoDB" id="3210850at2759"/>
<dbReference type="GeneID" id="28844201"/>
<proteinExistence type="predicted"/>
<reference evidence="3 4" key="1">
    <citation type="journal article" date="2016" name="PLoS Pathog.">
        <title>Biosynthesis of antibiotic leucinostatins in bio-control fungus Purpureocillium lilacinum and their inhibition on phytophthora revealed by genome mining.</title>
        <authorList>
            <person name="Wang G."/>
            <person name="Liu Z."/>
            <person name="Lin R."/>
            <person name="Li E."/>
            <person name="Mao Z."/>
            <person name="Ling J."/>
            <person name="Yang Y."/>
            <person name="Yin W.B."/>
            <person name="Xie B."/>
        </authorList>
    </citation>
    <scope>NUCLEOTIDE SEQUENCE [LARGE SCALE GENOMIC DNA]</scope>
    <source>
        <strain evidence="3">170</strain>
    </source>
</reference>
<name>A0A179G2G6_METCM</name>
<feature type="transmembrane region" description="Helical" evidence="2">
    <location>
        <begin position="77"/>
        <end position="105"/>
    </location>
</feature>
<dbReference type="KEGG" id="pchm:VFPPC_00116"/>
<feature type="transmembrane region" description="Helical" evidence="2">
    <location>
        <begin position="47"/>
        <end position="71"/>
    </location>
</feature>
<feature type="transmembrane region" description="Helical" evidence="2">
    <location>
        <begin position="208"/>
        <end position="231"/>
    </location>
</feature>
<feature type="transmembrane region" description="Helical" evidence="2">
    <location>
        <begin position="13"/>
        <end position="35"/>
    </location>
</feature>
<comment type="caution">
    <text evidence="3">The sequence shown here is derived from an EMBL/GenBank/DDBJ whole genome shotgun (WGS) entry which is preliminary data.</text>
</comment>
<dbReference type="PANTHER" id="PTHR38848:SF3">
    <property type="entry name" value="G-PROTEIN COUPLED RECEPTORS FAMILY 3 PROFILE DOMAIN-CONTAINING PROTEIN"/>
    <property type="match status" value="1"/>
</dbReference>
<sequence length="403" mass="43910">MDENAVPAQKVPAVGRILCMIISLVATTVLTLFLTKRTMFIKSWSRLPVTVWLVFLIYVDSYMFVIATAVLQQSVGVNASIVTCEGAILLCLVCYVTTKFIYLFLVEKAHFIRGTSKKRLRSKLYIFNAFGMVGLYVVVGILNFLFRIAKIENGQCVIGMKSVAMIPLISFDTVVNIYLTTLFLIPLRNLYSYKNLPRTAAALRLRNVATRTLVGAVATLISSIVNLSVLMALKGEAGWVCLLCCNCDILFSAIVIQWVTSKDNAGTAGDSTSRDNRNNPKATFTQEMTPGGLQSANRNDSMAPITQCSTKSDGNTDDTADCGGILVTTTIKSEVKADAVTKASGPTQQVREIRGREMYAAEEGRVGYRNSGQDGYASPDGISCPRTLITAGSYHGRPASPRR</sequence>
<keyword evidence="2" id="KW-1133">Transmembrane helix</keyword>
<evidence type="ECO:0000256" key="2">
    <source>
        <dbReference type="SAM" id="Phobius"/>
    </source>
</evidence>
<dbReference type="RefSeq" id="XP_018148138.1">
    <property type="nucleotide sequence ID" value="XM_018280207.1"/>
</dbReference>
<dbReference type="Proteomes" id="UP000078397">
    <property type="component" value="Unassembled WGS sequence"/>
</dbReference>
<feature type="transmembrane region" description="Helical" evidence="2">
    <location>
        <begin position="125"/>
        <end position="146"/>
    </location>
</feature>
<feature type="compositionally biased region" description="Polar residues" evidence="1">
    <location>
        <begin position="279"/>
        <end position="313"/>
    </location>
</feature>
<protein>
    <submittedName>
        <fullName evidence="3">Uncharacterized protein</fullName>
    </submittedName>
</protein>
<accession>A0A179G2G6</accession>
<dbReference type="EMBL" id="LSBJ02000001">
    <property type="protein sequence ID" value="OAQ72055.1"/>
    <property type="molecule type" value="Genomic_DNA"/>
</dbReference>
<organism evidence="3 4">
    <name type="scientific">Pochonia chlamydosporia 170</name>
    <dbReference type="NCBI Taxonomy" id="1380566"/>
    <lineage>
        <taxon>Eukaryota</taxon>
        <taxon>Fungi</taxon>
        <taxon>Dikarya</taxon>
        <taxon>Ascomycota</taxon>
        <taxon>Pezizomycotina</taxon>
        <taxon>Sordariomycetes</taxon>
        <taxon>Hypocreomycetidae</taxon>
        <taxon>Hypocreales</taxon>
        <taxon>Clavicipitaceae</taxon>
        <taxon>Pochonia</taxon>
    </lineage>
</organism>
<feature type="transmembrane region" description="Helical" evidence="2">
    <location>
        <begin position="237"/>
        <end position="259"/>
    </location>
</feature>
<keyword evidence="4" id="KW-1185">Reference proteome</keyword>
<dbReference type="PANTHER" id="PTHR38848">
    <property type="entry name" value="G-PROTEIN COUPLED RECEPTORS FAMILY 3 PROFILE DOMAIN-CONTAINING PROTEIN"/>
    <property type="match status" value="1"/>
</dbReference>
<feature type="transmembrane region" description="Helical" evidence="2">
    <location>
        <begin position="166"/>
        <end position="187"/>
    </location>
</feature>
<evidence type="ECO:0000313" key="4">
    <source>
        <dbReference type="Proteomes" id="UP000078397"/>
    </source>
</evidence>
<feature type="region of interest" description="Disordered" evidence="1">
    <location>
        <begin position="264"/>
        <end position="315"/>
    </location>
</feature>
<dbReference type="AlphaFoldDB" id="A0A179G2G6"/>